<organism evidence="2 3">
    <name type="scientific">Pristionchus entomophagus</name>
    <dbReference type="NCBI Taxonomy" id="358040"/>
    <lineage>
        <taxon>Eukaryota</taxon>
        <taxon>Metazoa</taxon>
        <taxon>Ecdysozoa</taxon>
        <taxon>Nematoda</taxon>
        <taxon>Chromadorea</taxon>
        <taxon>Rhabditida</taxon>
        <taxon>Rhabditina</taxon>
        <taxon>Diplogasteromorpha</taxon>
        <taxon>Diplogasteroidea</taxon>
        <taxon>Neodiplogasteridae</taxon>
        <taxon>Pristionchus</taxon>
    </lineage>
</organism>
<dbReference type="Proteomes" id="UP001432027">
    <property type="component" value="Unassembled WGS sequence"/>
</dbReference>
<dbReference type="AlphaFoldDB" id="A0AAV5TJY5"/>
<dbReference type="InterPro" id="IPR011935">
    <property type="entry name" value="CHP02231"/>
</dbReference>
<evidence type="ECO:0000259" key="1">
    <source>
        <dbReference type="Pfam" id="PF13598"/>
    </source>
</evidence>
<keyword evidence="3" id="KW-1185">Reference proteome</keyword>
<sequence length="229" mass="25195">QEAEVNEQTLSTEFSITRPCSIPADGAMHKVTIGIVVLTPQLVHESVPSKSAAAFLTATALNSSSLPLLAGPASVYLDGAFVAKTSIKSVSPGERFTASLGVDPAVKIEYKPAHKYDEQTGIINKWSSTVSEQNIVVRNTRGDAVLLTIREQIPRSTDEKIKVSPGILENVIDEHIRSEDQRPKEGARILPSHNLEWTVKMEKGTSQTLFVKYTVEHPLSERLEYTQRF</sequence>
<evidence type="ECO:0000313" key="2">
    <source>
        <dbReference type="EMBL" id="GMS94634.1"/>
    </source>
</evidence>
<feature type="domain" description="DUF4139" evidence="1">
    <location>
        <begin position="6"/>
        <end position="218"/>
    </location>
</feature>
<dbReference type="InterPro" id="IPR037291">
    <property type="entry name" value="DUF4139"/>
</dbReference>
<feature type="non-terminal residue" evidence="2">
    <location>
        <position position="229"/>
    </location>
</feature>
<name>A0AAV5TJY5_9BILA</name>
<protein>
    <recommendedName>
        <fullName evidence="1">DUF4139 domain-containing protein</fullName>
    </recommendedName>
</protein>
<proteinExistence type="predicted"/>
<gene>
    <name evidence="2" type="ORF">PENTCL1PPCAC_16809</name>
</gene>
<dbReference type="PANTHER" id="PTHR31005:SF8">
    <property type="entry name" value="DUF4139 DOMAIN-CONTAINING PROTEIN"/>
    <property type="match status" value="1"/>
</dbReference>
<dbReference type="PANTHER" id="PTHR31005">
    <property type="entry name" value="DUF4139 DOMAIN-CONTAINING PROTEIN"/>
    <property type="match status" value="1"/>
</dbReference>
<dbReference type="EMBL" id="BTSX01000004">
    <property type="protein sequence ID" value="GMS94634.1"/>
    <property type="molecule type" value="Genomic_DNA"/>
</dbReference>
<dbReference type="Pfam" id="PF13598">
    <property type="entry name" value="DUF4139"/>
    <property type="match status" value="1"/>
</dbReference>
<accession>A0AAV5TJY5</accession>
<feature type="non-terminal residue" evidence="2">
    <location>
        <position position="1"/>
    </location>
</feature>
<comment type="caution">
    <text evidence="2">The sequence shown here is derived from an EMBL/GenBank/DDBJ whole genome shotgun (WGS) entry which is preliminary data.</text>
</comment>
<evidence type="ECO:0000313" key="3">
    <source>
        <dbReference type="Proteomes" id="UP001432027"/>
    </source>
</evidence>
<reference evidence="2" key="1">
    <citation type="submission" date="2023-10" db="EMBL/GenBank/DDBJ databases">
        <title>Genome assembly of Pristionchus species.</title>
        <authorList>
            <person name="Yoshida K."/>
            <person name="Sommer R.J."/>
        </authorList>
    </citation>
    <scope>NUCLEOTIDE SEQUENCE</scope>
    <source>
        <strain evidence="2">RS0144</strain>
    </source>
</reference>
<dbReference type="NCBIfam" id="TIGR02231">
    <property type="entry name" value="mucoidy inhibitor MuiA family protein"/>
    <property type="match status" value="1"/>
</dbReference>